<sequence length="61" mass="6588">MSIRTTHEIHTRRFGRNLGLGLTLAGFIAVIFGLTVVKVQGLEYRQPAAGTVTVTDTEADS</sequence>
<keyword evidence="3" id="KW-1185">Reference proteome</keyword>
<dbReference type="Proteomes" id="UP000193570">
    <property type="component" value="Unassembled WGS sequence"/>
</dbReference>
<name>A0A1X6ZFS9_9RHOB</name>
<accession>A0A1X6ZFS9</accession>
<organism evidence="2 3">
    <name type="scientific">Roseivivax jejudonensis</name>
    <dbReference type="NCBI Taxonomy" id="1529041"/>
    <lineage>
        <taxon>Bacteria</taxon>
        <taxon>Pseudomonadati</taxon>
        <taxon>Pseudomonadota</taxon>
        <taxon>Alphaproteobacteria</taxon>
        <taxon>Rhodobacterales</taxon>
        <taxon>Roseobacteraceae</taxon>
        <taxon>Roseivivax</taxon>
    </lineage>
</organism>
<keyword evidence="1" id="KW-0472">Membrane</keyword>
<gene>
    <name evidence="2" type="ORF">ROJ8625_02470</name>
</gene>
<proteinExistence type="predicted"/>
<keyword evidence="1" id="KW-0812">Transmembrane</keyword>
<protein>
    <recommendedName>
        <fullName evidence="4">Cytochrome C oxidase assembly protein</fullName>
    </recommendedName>
</protein>
<evidence type="ECO:0000313" key="3">
    <source>
        <dbReference type="Proteomes" id="UP000193570"/>
    </source>
</evidence>
<dbReference type="AlphaFoldDB" id="A0A1X6ZFS9"/>
<evidence type="ECO:0000313" key="2">
    <source>
        <dbReference type="EMBL" id="SLN50060.1"/>
    </source>
</evidence>
<feature type="transmembrane region" description="Helical" evidence="1">
    <location>
        <begin position="20"/>
        <end position="37"/>
    </location>
</feature>
<reference evidence="2 3" key="1">
    <citation type="submission" date="2017-03" db="EMBL/GenBank/DDBJ databases">
        <authorList>
            <person name="Afonso C.L."/>
            <person name="Miller P.J."/>
            <person name="Scott M.A."/>
            <person name="Spackman E."/>
            <person name="Goraichik I."/>
            <person name="Dimitrov K.M."/>
            <person name="Suarez D.L."/>
            <person name="Swayne D.E."/>
        </authorList>
    </citation>
    <scope>NUCLEOTIDE SEQUENCE [LARGE SCALE GENOMIC DNA]</scope>
    <source>
        <strain evidence="2 3">CECT 8625</strain>
    </source>
</reference>
<dbReference type="RefSeq" id="WP_085792157.1">
    <property type="nucleotide sequence ID" value="NZ_FWFK01000004.1"/>
</dbReference>
<evidence type="ECO:0000256" key="1">
    <source>
        <dbReference type="SAM" id="Phobius"/>
    </source>
</evidence>
<evidence type="ECO:0008006" key="4">
    <source>
        <dbReference type="Google" id="ProtNLM"/>
    </source>
</evidence>
<keyword evidence="1" id="KW-1133">Transmembrane helix</keyword>
<dbReference type="OrthoDB" id="7871759at2"/>
<dbReference type="EMBL" id="FWFK01000004">
    <property type="protein sequence ID" value="SLN50060.1"/>
    <property type="molecule type" value="Genomic_DNA"/>
</dbReference>